<reference evidence="1 2" key="1">
    <citation type="journal article" date="2018" name="Nat. Biotechnol.">
        <title>A standardized bacterial taxonomy based on genome phylogeny substantially revises the tree of life.</title>
        <authorList>
            <person name="Parks D.H."/>
            <person name="Chuvochina M."/>
            <person name="Waite D.W."/>
            <person name="Rinke C."/>
            <person name="Skarshewski A."/>
            <person name="Chaumeil P.A."/>
            <person name="Hugenholtz P."/>
        </authorList>
    </citation>
    <scope>NUCLEOTIDE SEQUENCE [LARGE SCALE GENOMIC DNA]</scope>
    <source>
        <strain evidence="1">UBA11978</strain>
    </source>
</reference>
<dbReference type="EMBL" id="DNAN01000196">
    <property type="protein sequence ID" value="HAW75229.1"/>
    <property type="molecule type" value="Genomic_DNA"/>
</dbReference>
<accession>A0A350P1R2</accession>
<organism evidence="1 2">
    <name type="scientific">Alteromonas australica</name>
    <dbReference type="NCBI Taxonomy" id="589873"/>
    <lineage>
        <taxon>Bacteria</taxon>
        <taxon>Pseudomonadati</taxon>
        <taxon>Pseudomonadota</taxon>
        <taxon>Gammaproteobacteria</taxon>
        <taxon>Alteromonadales</taxon>
        <taxon>Alteromonadaceae</taxon>
        <taxon>Alteromonas/Salinimonas group</taxon>
        <taxon>Alteromonas</taxon>
    </lineage>
</organism>
<gene>
    <name evidence="1" type="ORF">DCW74_05765</name>
</gene>
<evidence type="ECO:0000313" key="2">
    <source>
        <dbReference type="Proteomes" id="UP000263517"/>
    </source>
</evidence>
<name>A0A350P1R2_9ALTE</name>
<protein>
    <submittedName>
        <fullName evidence="1">Uncharacterized protein</fullName>
    </submittedName>
</protein>
<evidence type="ECO:0000313" key="1">
    <source>
        <dbReference type="EMBL" id="HAW75229.1"/>
    </source>
</evidence>
<dbReference type="Proteomes" id="UP000263517">
    <property type="component" value="Unassembled WGS sequence"/>
</dbReference>
<proteinExistence type="predicted"/>
<comment type="caution">
    <text evidence="1">The sequence shown here is derived from an EMBL/GenBank/DDBJ whole genome shotgun (WGS) entry which is preliminary data.</text>
</comment>
<dbReference type="AlphaFoldDB" id="A0A350P1R2"/>
<sequence length="85" mass="9878">MIITLKQLNAYLQAALPDYQIVRGRDGRMTYFYVTWTDSAPADSPEPPNLGHCYLEGINRVSLERWRSEIDTAVERWNEDNCDKV</sequence>